<dbReference type="Pfam" id="PF00106">
    <property type="entry name" value="adh_short"/>
    <property type="match status" value="1"/>
</dbReference>
<dbReference type="Proteomes" id="UP000070544">
    <property type="component" value="Unassembled WGS sequence"/>
</dbReference>
<dbReference type="GO" id="GO:0016125">
    <property type="term" value="P:sterol metabolic process"/>
    <property type="evidence" value="ECO:0007669"/>
    <property type="project" value="TreeGrafter"/>
</dbReference>
<dbReference type="InterPro" id="IPR052834">
    <property type="entry name" value="3KSR/17beta-HSD"/>
</dbReference>
<dbReference type="STRING" id="1344416.A0A139AV73"/>
<dbReference type="OMA" id="MDITFET"/>
<evidence type="ECO:0000313" key="3">
    <source>
        <dbReference type="Proteomes" id="UP000070544"/>
    </source>
</evidence>
<gene>
    <name evidence="2" type="ORF">M427DRAFT_52231</name>
</gene>
<dbReference type="Gene3D" id="3.40.50.720">
    <property type="entry name" value="NAD(P)-binding Rossmann-like Domain"/>
    <property type="match status" value="1"/>
</dbReference>
<dbReference type="InterPro" id="IPR036291">
    <property type="entry name" value="NAD(P)-bd_dom_sf"/>
</dbReference>
<evidence type="ECO:0008006" key="4">
    <source>
        <dbReference type="Google" id="ProtNLM"/>
    </source>
</evidence>
<dbReference type="InterPro" id="IPR002347">
    <property type="entry name" value="SDR_fam"/>
</dbReference>
<dbReference type="EMBL" id="KQ965735">
    <property type="protein sequence ID" value="KXS20646.1"/>
    <property type="molecule type" value="Genomic_DNA"/>
</dbReference>
<feature type="compositionally biased region" description="Low complexity" evidence="1">
    <location>
        <begin position="225"/>
        <end position="237"/>
    </location>
</feature>
<feature type="region of interest" description="Disordered" evidence="1">
    <location>
        <begin position="182"/>
        <end position="237"/>
    </location>
</feature>
<protein>
    <recommendedName>
        <fullName evidence="4">NAD(P)-binding protein</fullName>
    </recommendedName>
</protein>
<dbReference type="AlphaFoldDB" id="A0A139AV73"/>
<reference evidence="2 3" key="1">
    <citation type="journal article" date="2015" name="Genome Biol. Evol.">
        <title>Phylogenomic analyses indicate that early fungi evolved digesting cell walls of algal ancestors of land plants.</title>
        <authorList>
            <person name="Chang Y."/>
            <person name="Wang S."/>
            <person name="Sekimoto S."/>
            <person name="Aerts A.L."/>
            <person name="Choi C."/>
            <person name="Clum A."/>
            <person name="LaButti K.M."/>
            <person name="Lindquist E.A."/>
            <person name="Yee Ngan C."/>
            <person name="Ohm R.A."/>
            <person name="Salamov A.A."/>
            <person name="Grigoriev I.V."/>
            <person name="Spatafora J.W."/>
            <person name="Berbee M.L."/>
        </authorList>
    </citation>
    <scope>NUCLEOTIDE SEQUENCE [LARGE SCALE GENOMIC DNA]</scope>
    <source>
        <strain evidence="2 3">JEL478</strain>
    </source>
</reference>
<dbReference type="GO" id="GO:0000253">
    <property type="term" value="F:3-beta-hydroxysteroid 3-dehydrogenase (NADP+) activity"/>
    <property type="evidence" value="ECO:0007669"/>
    <property type="project" value="TreeGrafter"/>
</dbReference>
<evidence type="ECO:0000313" key="2">
    <source>
        <dbReference type="EMBL" id="KXS20646.1"/>
    </source>
</evidence>
<dbReference type="OrthoDB" id="9989144at2759"/>
<organism evidence="2 3">
    <name type="scientific">Gonapodya prolifera (strain JEL478)</name>
    <name type="common">Monoblepharis prolifera</name>
    <dbReference type="NCBI Taxonomy" id="1344416"/>
    <lineage>
        <taxon>Eukaryota</taxon>
        <taxon>Fungi</taxon>
        <taxon>Fungi incertae sedis</taxon>
        <taxon>Chytridiomycota</taxon>
        <taxon>Chytridiomycota incertae sedis</taxon>
        <taxon>Monoblepharidomycetes</taxon>
        <taxon>Monoblepharidales</taxon>
        <taxon>Gonapodyaceae</taxon>
        <taxon>Gonapodya</taxon>
    </lineage>
</organism>
<accession>A0A139AV73</accession>
<dbReference type="PANTHER" id="PTHR44442:SF1">
    <property type="entry name" value="3-KETO-STEROID REDUCTASE_17-BETA-HYDROXYSTEROID DEHYDROGENASE 7"/>
    <property type="match status" value="1"/>
</dbReference>
<evidence type="ECO:0000256" key="1">
    <source>
        <dbReference type="SAM" id="MobiDB-lite"/>
    </source>
</evidence>
<sequence length="450" mass="49192">MTDRRVAIVTGANAGVGLGITKRLLEHHKDVSPLSIVMACRSRSRAEAARKELLEAVFVDEVERKAADVDPDLLQILVVDFSLCRSIMEAVEQTKSRFSKIDFLFLNAGIYPIEGLNLGNAIHDIIFNPSYLFTCGGDVLPQPVGTRTSEGLGEMFMANMFGQYLFARQCRDLLDRGRSEFTEGEELNGHKPSQNGSEYVSGLRHGLSNGSTNGAHNGHLRNSQNGNGVAHNGNGVSGTHHPVAGRVIWTGSSSAFPEFFSLSDPQLLKNKKPYEASKRLDDLMSLAWNRAEEKRALSGTEGTRIVPSYVVNPGTPTSGLVLAQVHWALATFVIWPIFWVFNRLALFSVHLHPYTSAVGLHYVFRTPTSKLDTSLKYHSLASFMGMGSGRTADLGQMVDRNIDGRSEADAVLDMAENLASEVVKRWEKRGVDGVADLSDLVSAESNTTSP</sequence>
<keyword evidence="3" id="KW-1185">Reference proteome</keyword>
<dbReference type="SUPFAM" id="SSF51735">
    <property type="entry name" value="NAD(P)-binding Rossmann-fold domains"/>
    <property type="match status" value="1"/>
</dbReference>
<dbReference type="PANTHER" id="PTHR44442">
    <property type="entry name" value="3-KETO-STEROID REDUCTASE"/>
    <property type="match status" value="1"/>
</dbReference>
<dbReference type="GO" id="GO:0005789">
    <property type="term" value="C:endoplasmic reticulum membrane"/>
    <property type="evidence" value="ECO:0007669"/>
    <property type="project" value="TreeGrafter"/>
</dbReference>
<name>A0A139AV73_GONPJ</name>
<feature type="compositionally biased region" description="Polar residues" evidence="1">
    <location>
        <begin position="208"/>
        <end position="224"/>
    </location>
</feature>
<proteinExistence type="predicted"/>